<dbReference type="SUPFAM" id="SSF48056">
    <property type="entry name" value="Di-copper centre-containing domain"/>
    <property type="match status" value="1"/>
</dbReference>
<dbReference type="EMBL" id="U74469">
    <property type="protein sequence ID" value="AAC47391.1"/>
    <property type="molecule type" value="mRNA"/>
</dbReference>
<dbReference type="PRINTS" id="PR00187">
    <property type="entry name" value="HAEMOCYANIN"/>
</dbReference>
<evidence type="ECO:0000259" key="4">
    <source>
        <dbReference type="Pfam" id="PF03722"/>
    </source>
</evidence>
<evidence type="ECO:0000256" key="1">
    <source>
        <dbReference type="ARBA" id="ARBA00022761"/>
    </source>
</evidence>
<dbReference type="InterPro" id="IPR005204">
    <property type="entry name" value="Hemocyanin_N"/>
</dbReference>
<dbReference type="InterPro" id="IPR014756">
    <property type="entry name" value="Ig_E-set"/>
</dbReference>
<dbReference type="InterPro" id="IPR008922">
    <property type="entry name" value="Di-copper_centre_dom_sf"/>
</dbReference>
<dbReference type="Pfam" id="PF00372">
    <property type="entry name" value="Hemocyanin_M"/>
    <property type="match status" value="1"/>
</dbReference>
<dbReference type="GO" id="GO:0045735">
    <property type="term" value="F:nutrient reservoir activity"/>
    <property type="evidence" value="ECO:0007669"/>
    <property type="project" value="UniProtKB-KW"/>
</dbReference>
<dbReference type="SUPFAM" id="SSF48050">
    <property type="entry name" value="Hemocyanin, N-terminal domain"/>
    <property type="match status" value="1"/>
</dbReference>
<keyword evidence="1" id="KW-0758">Storage protein</keyword>
<dbReference type="SUPFAM" id="SSF81296">
    <property type="entry name" value="E set domains"/>
    <property type="match status" value="1"/>
</dbReference>
<dbReference type="Gene3D" id="2.60.40.1520">
    <property type="entry name" value="Hemocyanin, C-terminal domain"/>
    <property type="match status" value="1"/>
</dbReference>
<dbReference type="InterPro" id="IPR000896">
    <property type="entry name" value="Hemocyanin/hexamerin_mid_dom"/>
</dbReference>
<evidence type="ECO:0000259" key="3">
    <source>
        <dbReference type="Pfam" id="PF00372"/>
    </source>
</evidence>
<protein>
    <submittedName>
        <fullName evidence="6">Juvenile hormone binding protein</fullName>
    </submittedName>
</protein>
<proteinExistence type="evidence at transcript level"/>
<accession>Q94607</accession>
<feature type="chain" id="PRO_5004319476" evidence="2">
    <location>
        <begin position="20"/>
        <end position="668"/>
    </location>
</feature>
<dbReference type="InterPro" id="IPR005203">
    <property type="entry name" value="Hemocyanin_C"/>
</dbReference>
<feature type="domain" description="Hemocyanin middle" evidence="3">
    <location>
        <begin position="157"/>
        <end position="421"/>
    </location>
</feature>
<name>Q94607_LOCMI</name>
<dbReference type="Gene3D" id="1.10.1280.10">
    <property type="entry name" value="Di-copper center containing domain from catechol oxidase"/>
    <property type="match status" value="1"/>
</dbReference>
<dbReference type="PROSITE" id="PS00210">
    <property type="entry name" value="HEMOCYANIN_2"/>
    <property type="match status" value="1"/>
</dbReference>
<dbReference type="AlphaFoldDB" id="Q94607"/>
<dbReference type="Pfam" id="PF03723">
    <property type="entry name" value="Hemocyanin_C"/>
    <property type="match status" value="1"/>
</dbReference>
<dbReference type="PANTHER" id="PTHR11511:SF5">
    <property type="entry name" value="FAT-BODY PROTEIN 1-RELATED"/>
    <property type="match status" value="1"/>
</dbReference>
<dbReference type="Gene3D" id="1.20.1370.10">
    <property type="entry name" value="Hemocyanin, N-terminal domain"/>
    <property type="match status" value="1"/>
</dbReference>
<evidence type="ECO:0000256" key="2">
    <source>
        <dbReference type="SAM" id="SignalP"/>
    </source>
</evidence>
<feature type="signal peptide" evidence="2">
    <location>
        <begin position="1"/>
        <end position="19"/>
    </location>
</feature>
<feature type="domain" description="Hemocyanin C-terminal" evidence="5">
    <location>
        <begin position="430"/>
        <end position="660"/>
    </location>
</feature>
<sequence>MAALCNLLLLLLLAAAATAAPNPEGEKVFLTRQRDVLRLFVKIQQPAVIPEHIEIIKSFKWEEIEPKLQDKETVERFLQLHKEGALLSREDDFSILYAKHLWQAVDLFKILYRIPDYETFHKVAVWLRYNVNVGLFEYVARVVLLHRDDTRELLLPPPYEVLPQFFVSAPALQQATDACLRGLCADENRPFVIRANYTGSHALRNVESKLSYFREDVGLASYMAFMGAQYIVPWVNASECPWPALRMRGDLYYFLMRNLLARYDLERLSNHMLPVTPVDLWEPVSEGYDPQLRLLSGKEAAARPEGLRPTHADVISLDDVISWERRVRDAAATALFLNEKKLESLEESDAVNRLASIVMGGPSSPAPNYYRSVSWGLQTLYGHIADPQHQYGMAPSALDMHLTMYRDPLYYRIIKRIYGIFEVYKNNLPPYHAQDLTWGGVKIEELKVVDKLVTFFDDFDIRLDNAIDVGRVEDIRKTNVVARQQRLNHKPFSYSLSVSSDKEQLALVRVFLGPADGAVPVEDLRHHFLVVDGFHTKLKPGNNTIVRKSREMLSVSDDPSTFRELYGRVEAALGGGERLVAGAERVRLEGYPHRLLLPRGRPSGLPLELVAVATDAREPAYPGQVFSDGRDPFFPFDRRLFLWELRSAPNARFEPVTIYHRVSKDAKH</sequence>
<reference evidence="6" key="1">
    <citation type="journal article" date="1996" name="J. Biol. Chem.">
        <title>Sequence of the hexameric juvenile hormone-binding protein from the hemolymph of Locusta migratoria.</title>
        <authorList>
            <person name="Braun R.P."/>
            <person name="Wyatt G.R."/>
        </authorList>
    </citation>
    <scope>NUCLEOTIDE SEQUENCE</scope>
    <source>
        <tissue evidence="6">Hemolymph</tissue>
    </source>
</reference>
<evidence type="ECO:0000313" key="6">
    <source>
        <dbReference type="EMBL" id="AAC47391.1"/>
    </source>
</evidence>
<organism evidence="6">
    <name type="scientific">Locusta migratoria</name>
    <name type="common">Migratory locust</name>
    <dbReference type="NCBI Taxonomy" id="7004"/>
    <lineage>
        <taxon>Eukaryota</taxon>
        <taxon>Metazoa</taxon>
        <taxon>Ecdysozoa</taxon>
        <taxon>Arthropoda</taxon>
        <taxon>Hexapoda</taxon>
        <taxon>Insecta</taxon>
        <taxon>Pterygota</taxon>
        <taxon>Neoptera</taxon>
        <taxon>Polyneoptera</taxon>
        <taxon>Orthoptera</taxon>
        <taxon>Caelifera</taxon>
        <taxon>Acrididea</taxon>
        <taxon>Acridomorpha</taxon>
        <taxon>Acridoidea</taxon>
        <taxon>Acrididae</taxon>
        <taxon>Oedipodinae</taxon>
        <taxon>Locusta</taxon>
    </lineage>
</organism>
<feature type="domain" description="Hemocyanin N-terminal" evidence="4">
    <location>
        <begin position="29"/>
        <end position="151"/>
    </location>
</feature>
<dbReference type="InterPro" id="IPR013788">
    <property type="entry name" value="Hemocyanin/hexamerin"/>
</dbReference>
<dbReference type="GO" id="GO:0005615">
    <property type="term" value="C:extracellular space"/>
    <property type="evidence" value="ECO:0007669"/>
    <property type="project" value="UniProtKB-ARBA"/>
</dbReference>
<keyword evidence="2" id="KW-0732">Signal</keyword>
<dbReference type="Pfam" id="PF03722">
    <property type="entry name" value="Hemocyanin_N"/>
    <property type="match status" value="1"/>
</dbReference>
<dbReference type="InterPro" id="IPR036697">
    <property type="entry name" value="Hemocyanin_N_sf"/>
</dbReference>
<dbReference type="InterPro" id="IPR037020">
    <property type="entry name" value="Hemocyanin_C_sf"/>
</dbReference>
<evidence type="ECO:0000259" key="5">
    <source>
        <dbReference type="Pfam" id="PF03723"/>
    </source>
</evidence>
<dbReference type="PANTHER" id="PTHR11511">
    <property type="entry name" value="LARVAL STORAGE PROTEIN/PHENOLOXIDASE"/>
    <property type="match status" value="1"/>
</dbReference>